<organism evidence="3 4">
    <name type="scientific">Ramalina farinacea</name>
    <dbReference type="NCBI Taxonomy" id="258253"/>
    <lineage>
        <taxon>Eukaryota</taxon>
        <taxon>Fungi</taxon>
        <taxon>Dikarya</taxon>
        <taxon>Ascomycota</taxon>
        <taxon>Pezizomycotina</taxon>
        <taxon>Lecanoromycetes</taxon>
        <taxon>OSLEUM clade</taxon>
        <taxon>Lecanoromycetidae</taxon>
        <taxon>Lecanorales</taxon>
        <taxon>Lecanorineae</taxon>
        <taxon>Ramalinaceae</taxon>
        <taxon>Ramalina</taxon>
    </lineage>
</organism>
<sequence length="381" mass="39539">MPTLLPIRSVVDMDSSVSVADYESESKQFVVQCPEGSAVGKGLFYCSADGKQECCDSKENGLGIATSESLARASTANPATASDPNSNTPSGVITTSNPQSGSIAGSQATVGVSTTTSSSSSAWSTDASGHPTYDVGKTLTSASYASPGIVVVVVLIGFLIYRNGWRFWRCRSQQQVVTAPPQIVTAPPQTLSSAAPNTVGDNSVIMGTETYGIELNELQATAETAAQTPELPTIPVSASGQEFELPAGPSHYRDFPTDGVNDVRHSSDFLNPVAPEEMLESGPSNAQTIPDVQGDIDETPLRQESATAAGSDSPPYSVDYGSEIDVMRPPSYEAATSTGQVDAGSSAAEQGERVTGAEGMLNAPAGSRRRRSTNTRQAGSP</sequence>
<dbReference type="AlphaFoldDB" id="A0AA43QSP2"/>
<evidence type="ECO:0000313" key="3">
    <source>
        <dbReference type="EMBL" id="MDI1489665.1"/>
    </source>
</evidence>
<proteinExistence type="predicted"/>
<name>A0AA43QSP2_9LECA</name>
<evidence type="ECO:0000256" key="2">
    <source>
        <dbReference type="SAM" id="Phobius"/>
    </source>
</evidence>
<dbReference type="Proteomes" id="UP001161017">
    <property type="component" value="Unassembled WGS sequence"/>
</dbReference>
<feature type="compositionally biased region" description="Low complexity" evidence="1">
    <location>
        <begin position="105"/>
        <end position="129"/>
    </location>
</feature>
<keyword evidence="2" id="KW-1133">Transmembrane helix</keyword>
<gene>
    <name evidence="3" type="ORF">OHK93_000863</name>
</gene>
<keyword evidence="2" id="KW-0812">Transmembrane</keyword>
<feature type="compositionally biased region" description="Polar residues" evidence="1">
    <location>
        <begin position="73"/>
        <end position="104"/>
    </location>
</feature>
<evidence type="ECO:0000256" key="1">
    <source>
        <dbReference type="SAM" id="MobiDB-lite"/>
    </source>
</evidence>
<feature type="transmembrane region" description="Helical" evidence="2">
    <location>
        <begin position="144"/>
        <end position="161"/>
    </location>
</feature>
<reference evidence="3" key="1">
    <citation type="journal article" date="2023" name="Genome Biol. Evol.">
        <title>First Whole Genome Sequence and Flow Cytometry Genome Size Data for the Lichen-Forming Fungus Ramalina farinacea (Ascomycota).</title>
        <authorList>
            <person name="Llewellyn T."/>
            <person name="Mian S."/>
            <person name="Hill R."/>
            <person name="Leitch I.J."/>
            <person name="Gaya E."/>
        </authorList>
    </citation>
    <scope>NUCLEOTIDE SEQUENCE</scope>
    <source>
        <strain evidence="3">LIQ254RAFAR</strain>
    </source>
</reference>
<keyword evidence="4" id="KW-1185">Reference proteome</keyword>
<comment type="caution">
    <text evidence="3">The sequence shown here is derived from an EMBL/GenBank/DDBJ whole genome shotgun (WGS) entry which is preliminary data.</text>
</comment>
<evidence type="ECO:0000313" key="4">
    <source>
        <dbReference type="Proteomes" id="UP001161017"/>
    </source>
</evidence>
<feature type="region of interest" description="Disordered" evidence="1">
    <location>
        <begin position="73"/>
        <end position="129"/>
    </location>
</feature>
<keyword evidence="2" id="KW-0472">Membrane</keyword>
<feature type="region of interest" description="Disordered" evidence="1">
    <location>
        <begin position="303"/>
        <end position="381"/>
    </location>
</feature>
<accession>A0AA43QSP2</accession>
<dbReference type="EMBL" id="JAPUFD010000010">
    <property type="protein sequence ID" value="MDI1489665.1"/>
    <property type="molecule type" value="Genomic_DNA"/>
</dbReference>
<protein>
    <submittedName>
        <fullName evidence="3">Uncharacterized protein</fullName>
    </submittedName>
</protein>